<keyword evidence="3" id="KW-1185">Reference proteome</keyword>
<gene>
    <name evidence="2" type="ORF">THIOM_004232</name>
</gene>
<dbReference type="EMBL" id="LUTY01002556">
    <property type="protein sequence ID" value="OAD20087.1"/>
    <property type="molecule type" value="Genomic_DNA"/>
</dbReference>
<evidence type="ECO:0000256" key="1">
    <source>
        <dbReference type="SAM" id="MobiDB-lite"/>
    </source>
</evidence>
<reference evidence="2 3" key="1">
    <citation type="submission" date="2016-05" db="EMBL/GenBank/DDBJ databases">
        <title>Single-cell genome of chain-forming Candidatus Thiomargarita nelsonii and comparison to other large sulfur-oxidizing bacteria.</title>
        <authorList>
            <person name="Winkel M."/>
            <person name="Salman V."/>
            <person name="Woyke T."/>
            <person name="Schulz-Vogt H."/>
            <person name="Richter M."/>
            <person name="Flood B."/>
            <person name="Bailey J."/>
            <person name="Amann R."/>
            <person name="Mussmann M."/>
        </authorList>
    </citation>
    <scope>NUCLEOTIDE SEQUENCE [LARGE SCALE GENOMIC DNA]</scope>
    <source>
        <strain evidence="2 3">THI036</strain>
    </source>
</reference>
<evidence type="ECO:0000313" key="2">
    <source>
        <dbReference type="EMBL" id="OAD20087.1"/>
    </source>
</evidence>
<feature type="region of interest" description="Disordered" evidence="1">
    <location>
        <begin position="141"/>
        <end position="257"/>
    </location>
</feature>
<feature type="compositionally biased region" description="Polar residues" evidence="1">
    <location>
        <begin position="141"/>
        <end position="186"/>
    </location>
</feature>
<proteinExistence type="predicted"/>
<sequence length="337" mass="36695">MPSLALIFEVLANPNFCLQNITRQEILPKISAVNLKLSIKWVEFLENHARNLLLDSPGENSPSALLAEKILQKFRNGKWQDGATERKVRHLFRAKTDGQYWDDAIELLKEFGWIYLEKSTPKSGGTESRVIYVNPILKNHGTNGTTDGSNGRKSVKNTDISSSFDNYIPTTQNGTTDGSNGTTVGSKSKGEVINTVDDRHLLQNGTTEGSNGTTVGEDGSTEGSKNREEVIDTGDNTFLAQNGTNAPKNGTNDGENGEQMAHKAALIEGLRGIWQSAQISGVQDTLDALDQLSLGDAIWHDMVKYLAKVGDGVSKKGLLNFVAGWIGLSGDDVWWDS</sequence>
<feature type="compositionally biased region" description="Polar residues" evidence="1">
    <location>
        <begin position="234"/>
        <end position="254"/>
    </location>
</feature>
<dbReference type="Proteomes" id="UP000076962">
    <property type="component" value="Unassembled WGS sequence"/>
</dbReference>
<name>A0A176RWI3_9GAMM</name>
<accession>A0A176RWI3</accession>
<evidence type="ECO:0000313" key="3">
    <source>
        <dbReference type="Proteomes" id="UP000076962"/>
    </source>
</evidence>
<protein>
    <submittedName>
        <fullName evidence="2">Uncharacterized protein</fullName>
    </submittedName>
</protein>
<comment type="caution">
    <text evidence="2">The sequence shown here is derived from an EMBL/GenBank/DDBJ whole genome shotgun (WGS) entry which is preliminary data.</text>
</comment>
<dbReference type="AlphaFoldDB" id="A0A176RWI3"/>
<organism evidence="2 3">
    <name type="scientific">Candidatus Thiomargarita nelsonii</name>
    <dbReference type="NCBI Taxonomy" id="1003181"/>
    <lineage>
        <taxon>Bacteria</taxon>
        <taxon>Pseudomonadati</taxon>
        <taxon>Pseudomonadota</taxon>
        <taxon>Gammaproteobacteria</taxon>
        <taxon>Thiotrichales</taxon>
        <taxon>Thiotrichaceae</taxon>
        <taxon>Thiomargarita</taxon>
    </lineage>
</organism>
<feature type="compositionally biased region" description="Polar residues" evidence="1">
    <location>
        <begin position="203"/>
        <end position="214"/>
    </location>
</feature>